<dbReference type="Proteomes" id="UP000265618">
    <property type="component" value="Unassembled WGS sequence"/>
</dbReference>
<dbReference type="EMBL" id="BDIP01000919">
    <property type="protein sequence ID" value="GIQ83085.1"/>
    <property type="molecule type" value="Genomic_DNA"/>
</dbReference>
<sequence length="114" mass="12858">MTDGEDLGFQPSSYVMSTLDVEAPTASFKRILERCETLMYPKCIKAQIKRHTDAIESINLDGLDFSTEHTLQELAQAISRTRDEVYDCHNMLQDSGSVLVAAAKELKEAQEVYR</sequence>
<evidence type="ECO:0000313" key="1">
    <source>
        <dbReference type="EMBL" id="GIQ83085.1"/>
    </source>
</evidence>
<evidence type="ECO:0000313" key="2">
    <source>
        <dbReference type="Proteomes" id="UP000265618"/>
    </source>
</evidence>
<name>A0A9K3GI41_9EUKA</name>
<feature type="non-terminal residue" evidence="1">
    <location>
        <position position="114"/>
    </location>
</feature>
<gene>
    <name evidence="1" type="ORF">KIPB_004340</name>
</gene>
<reference evidence="1 2" key="1">
    <citation type="journal article" date="2018" name="PLoS ONE">
        <title>The draft genome of Kipferlia bialata reveals reductive genome evolution in fornicate parasites.</title>
        <authorList>
            <person name="Tanifuji G."/>
            <person name="Takabayashi S."/>
            <person name="Kume K."/>
            <person name="Takagi M."/>
            <person name="Nakayama T."/>
            <person name="Kamikawa R."/>
            <person name="Inagaki Y."/>
            <person name="Hashimoto T."/>
        </authorList>
    </citation>
    <scope>NUCLEOTIDE SEQUENCE [LARGE SCALE GENOMIC DNA]</scope>
    <source>
        <strain evidence="1">NY0173</strain>
    </source>
</reference>
<dbReference type="AlphaFoldDB" id="A0A9K3GI41"/>
<proteinExistence type="predicted"/>
<organism evidence="1 2">
    <name type="scientific">Kipferlia bialata</name>
    <dbReference type="NCBI Taxonomy" id="797122"/>
    <lineage>
        <taxon>Eukaryota</taxon>
        <taxon>Metamonada</taxon>
        <taxon>Carpediemonas-like organisms</taxon>
        <taxon>Kipferlia</taxon>
    </lineage>
</organism>
<comment type="caution">
    <text evidence="1">The sequence shown here is derived from an EMBL/GenBank/DDBJ whole genome shotgun (WGS) entry which is preliminary data.</text>
</comment>
<accession>A0A9K3GI41</accession>
<protein>
    <submittedName>
        <fullName evidence="1">Uncharacterized protein</fullName>
    </submittedName>
</protein>
<keyword evidence="2" id="KW-1185">Reference proteome</keyword>